<sequence>MNMPTKTNEINKTSPAKVVPPSLIMPMVKGTVGALAGMATGVGSEVSQLKDEFKEKGYKDLKFGKKLKMLAGAGARVVGANLQGALGGLATGLTGSDMGVNSIKGSVLGNNNPEAPEPTENIAQNSSVQPNPVFDPNGQNMIQNVTSPENTYGSLFT</sequence>
<evidence type="ECO:0000313" key="1">
    <source>
        <dbReference type="EMBL" id="AKH48661.1"/>
    </source>
</evidence>
<accession>A0A0F7LBT5</accession>
<dbReference type="EMBL" id="KR029607">
    <property type="protein sequence ID" value="AKH48661.1"/>
    <property type="molecule type" value="Genomic_DNA"/>
</dbReference>
<reference evidence="1" key="2">
    <citation type="submission" date="2015-03" db="EMBL/GenBank/DDBJ databases">
        <authorList>
            <person name="Chow C.-E.T."/>
            <person name="Winget D.M."/>
            <person name="White R.A.III."/>
            <person name="Hallam S.J."/>
            <person name="Suttle C.A."/>
        </authorList>
    </citation>
    <scope>NUCLEOTIDE SEQUENCE</scope>
    <source>
        <strain evidence="1">Oxic3_1</strain>
    </source>
</reference>
<name>A0A0F7LBT5_9VIRU</name>
<reference evidence="1" key="1">
    <citation type="journal article" date="2015" name="Front. Microbiol.">
        <title>Combining genomic sequencing methods to explore viral diversity and reveal potential virus-host interactions.</title>
        <authorList>
            <person name="Chow C.E."/>
            <person name="Winget D.M."/>
            <person name="White R.A.III."/>
            <person name="Hallam S.J."/>
            <person name="Suttle C.A."/>
        </authorList>
    </citation>
    <scope>NUCLEOTIDE SEQUENCE</scope>
    <source>
        <strain evidence="1">Oxic3_1</strain>
    </source>
</reference>
<organism evidence="1">
    <name type="scientific">uncultured marine virus</name>
    <dbReference type="NCBI Taxonomy" id="186617"/>
    <lineage>
        <taxon>Viruses</taxon>
        <taxon>environmental samples</taxon>
    </lineage>
</organism>
<proteinExistence type="predicted"/>
<protein>
    <submittedName>
        <fullName evidence="1">Uncharacterized protein</fullName>
    </submittedName>
</protein>